<dbReference type="RefSeq" id="WP_338198747.1">
    <property type="nucleotide sequence ID" value="NZ_JAEKNR010000028.1"/>
</dbReference>
<gene>
    <name evidence="1" type="ORF">JF922_02355</name>
</gene>
<sequence>MPGEIYYTQVSSYVEVLPTASEAISLYRSEEGSTFLNCLRQTNESTLKQRGLTVSSSKGDFLPNTSIRDQRFTDETVFTLTSSGQTSKMTEDLVIAHKGRVVVICAFISLDPPFPADLDEHLLGNINKRL</sequence>
<dbReference type="AlphaFoldDB" id="A0A934N5S8"/>
<evidence type="ECO:0000313" key="2">
    <source>
        <dbReference type="Proteomes" id="UP000612893"/>
    </source>
</evidence>
<protein>
    <submittedName>
        <fullName evidence="1">Uncharacterized protein</fullName>
    </submittedName>
</protein>
<accession>A0A934N5S8</accession>
<keyword evidence="2" id="KW-1185">Reference proteome</keyword>
<name>A0A934N5S8_9BACT</name>
<reference evidence="1" key="1">
    <citation type="submission" date="2020-10" db="EMBL/GenBank/DDBJ databases">
        <title>Ca. Dormibacterota MAGs.</title>
        <authorList>
            <person name="Montgomery K."/>
        </authorList>
    </citation>
    <scope>NUCLEOTIDE SEQUENCE [LARGE SCALE GENOMIC DNA]</scope>
    <source>
        <strain evidence="1">SC8812_S17_10</strain>
    </source>
</reference>
<evidence type="ECO:0000313" key="1">
    <source>
        <dbReference type="EMBL" id="MBJ7596916.1"/>
    </source>
</evidence>
<dbReference type="EMBL" id="JAEKNR010000028">
    <property type="protein sequence ID" value="MBJ7596916.1"/>
    <property type="molecule type" value="Genomic_DNA"/>
</dbReference>
<proteinExistence type="predicted"/>
<comment type="caution">
    <text evidence="1">The sequence shown here is derived from an EMBL/GenBank/DDBJ whole genome shotgun (WGS) entry which is preliminary data.</text>
</comment>
<dbReference type="Proteomes" id="UP000612893">
    <property type="component" value="Unassembled WGS sequence"/>
</dbReference>
<organism evidence="1 2">
    <name type="scientific">Candidatus Nephthysia bennettiae</name>
    <dbReference type="NCBI Taxonomy" id="3127016"/>
    <lineage>
        <taxon>Bacteria</taxon>
        <taxon>Bacillati</taxon>
        <taxon>Candidatus Dormiibacterota</taxon>
        <taxon>Candidatus Dormibacteria</taxon>
        <taxon>Candidatus Dormibacterales</taxon>
        <taxon>Candidatus Dormibacteraceae</taxon>
        <taxon>Candidatus Nephthysia</taxon>
    </lineage>
</organism>